<accession>A0AAE7TQL2</accession>
<proteinExistence type="predicted"/>
<keyword evidence="2" id="KW-1185">Reference proteome</keyword>
<dbReference type="EMBL" id="MW392802">
    <property type="protein sequence ID" value="QQO38624.1"/>
    <property type="molecule type" value="Genomic_DNA"/>
</dbReference>
<protein>
    <recommendedName>
        <fullName evidence="3">Com family DNA-binding transcriptional regulator</fullName>
    </recommendedName>
</protein>
<name>A0AAE7TQL2_9CAUD</name>
<dbReference type="Proteomes" id="UP000828328">
    <property type="component" value="Segment"/>
</dbReference>
<sequence>MKEYRCKTCRKLLFKGFMIKGSISIKCNKCKLTNEIEANEKECSTSGK</sequence>
<evidence type="ECO:0000313" key="1">
    <source>
        <dbReference type="EMBL" id="QQO38624.1"/>
    </source>
</evidence>
<reference evidence="1" key="1">
    <citation type="submission" date="2020-12" db="EMBL/GenBank/DDBJ databases">
        <authorList>
            <person name="Youbin C."/>
            <person name="Kawngpyo K."/>
        </authorList>
    </citation>
    <scope>NUCLEOTIDE SEQUENCE</scope>
</reference>
<evidence type="ECO:0000313" key="2">
    <source>
        <dbReference type="Proteomes" id="UP000828328"/>
    </source>
</evidence>
<evidence type="ECO:0008006" key="3">
    <source>
        <dbReference type="Google" id="ProtNLM"/>
    </source>
</evidence>
<organism evidence="1 2">
    <name type="scientific">Bacillus phage BCPST</name>
    <dbReference type="NCBI Taxonomy" id="2801506"/>
    <lineage>
        <taxon>Viruses</taxon>
        <taxon>Duplodnaviria</taxon>
        <taxon>Heunggongvirae</taxon>
        <taxon>Uroviricota</taxon>
        <taxon>Caudoviricetes</taxon>
        <taxon>Sejongvirinae</taxon>
        <taxon>Yihwangvirus</taxon>
        <taxon>Yihwangvirus BCPST</taxon>
    </lineage>
</organism>
<gene>
    <name evidence="1" type="ORF">BCPST_006</name>
</gene>
<dbReference type="NCBIfam" id="TIGR01053">
    <property type="entry name" value="LSD1"/>
    <property type="match status" value="1"/>
</dbReference>